<evidence type="ECO:0000313" key="1">
    <source>
        <dbReference type="EMBL" id="RZS34823.1"/>
    </source>
</evidence>
<comment type="caution">
    <text evidence="1">The sequence shown here is derived from an EMBL/GenBank/DDBJ whole genome shotgun (WGS) entry which is preliminary data.</text>
</comment>
<organism evidence="1 2">
    <name type="scientific">Herbihabitans rhizosphaerae</name>
    <dbReference type="NCBI Taxonomy" id="1872711"/>
    <lineage>
        <taxon>Bacteria</taxon>
        <taxon>Bacillati</taxon>
        <taxon>Actinomycetota</taxon>
        <taxon>Actinomycetes</taxon>
        <taxon>Pseudonocardiales</taxon>
        <taxon>Pseudonocardiaceae</taxon>
        <taxon>Herbihabitans</taxon>
    </lineage>
</organism>
<sequence>MEQQPLVVASPETLTKVGRAMDETAHGLKRDLVTLTSGSGTSEPVTPGFAASVALDECEKSWDTTLRAEAAQLAARGDDLVLNAKTYFETEIANVGKFVAR</sequence>
<gene>
    <name evidence="1" type="ORF">EV193_108172</name>
</gene>
<reference evidence="1 2" key="1">
    <citation type="submission" date="2019-02" db="EMBL/GenBank/DDBJ databases">
        <title>Genomic Encyclopedia of Type Strains, Phase IV (KMG-IV): sequencing the most valuable type-strain genomes for metagenomic binning, comparative biology and taxonomic classification.</title>
        <authorList>
            <person name="Goeker M."/>
        </authorList>
    </citation>
    <scope>NUCLEOTIDE SEQUENCE [LARGE SCALE GENOMIC DNA]</scope>
    <source>
        <strain evidence="1 2">DSM 101727</strain>
    </source>
</reference>
<proteinExistence type="predicted"/>
<accession>A0A4Q7KHQ6</accession>
<dbReference type="RefSeq" id="WP_130346265.1">
    <property type="nucleotide sequence ID" value="NZ_SGWQ01000008.1"/>
</dbReference>
<dbReference type="Proteomes" id="UP000294257">
    <property type="component" value="Unassembled WGS sequence"/>
</dbReference>
<evidence type="ECO:0000313" key="2">
    <source>
        <dbReference type="Proteomes" id="UP000294257"/>
    </source>
</evidence>
<evidence type="ECO:0008006" key="3">
    <source>
        <dbReference type="Google" id="ProtNLM"/>
    </source>
</evidence>
<keyword evidence="2" id="KW-1185">Reference proteome</keyword>
<dbReference type="AlphaFoldDB" id="A0A4Q7KHQ6"/>
<protein>
    <recommendedName>
        <fullName evidence="3">Excreted virulence factor EspC (Type VII ESX diderm)</fullName>
    </recommendedName>
</protein>
<name>A0A4Q7KHQ6_9PSEU</name>
<dbReference type="EMBL" id="SGWQ01000008">
    <property type="protein sequence ID" value="RZS34823.1"/>
    <property type="molecule type" value="Genomic_DNA"/>
</dbReference>